<sequence>MVGMDDDDFGGDDRWHYMTPDMREMFADALRLSATVAGAPRRCRRKACKSSGRCRLKLDPNGDGVCPGGMTEQTAREAAMMIVFAMNLWEKHTGIPLREGGRFAWPK</sequence>
<comment type="caution">
    <text evidence="1">The sequence shown here is derived from an EMBL/GenBank/DDBJ whole genome shotgun (WGS) entry which is preliminary data.</text>
</comment>
<gene>
    <name evidence="1" type="ORF">C7I84_08780</name>
</gene>
<reference evidence="1 2" key="1">
    <citation type="submission" date="2018-03" db="EMBL/GenBank/DDBJ databases">
        <title>The draft genome of Mesorhizobium sp. 6GN-30.</title>
        <authorList>
            <person name="Liu L."/>
            <person name="Li L."/>
            <person name="Wang T."/>
            <person name="Zhang X."/>
            <person name="Liang L."/>
        </authorList>
    </citation>
    <scope>NUCLEOTIDE SEQUENCE [LARGE SCALE GENOMIC DNA]</scope>
    <source>
        <strain evidence="1 2">6GN30</strain>
    </source>
</reference>
<name>A0A2P7SH83_9HYPH</name>
<dbReference type="OrthoDB" id="8101483at2"/>
<dbReference type="Proteomes" id="UP000241229">
    <property type="component" value="Unassembled WGS sequence"/>
</dbReference>
<dbReference type="AlphaFoldDB" id="A0A2P7SH83"/>
<dbReference type="EMBL" id="PXYK01000007">
    <property type="protein sequence ID" value="PSJ61691.1"/>
    <property type="molecule type" value="Genomic_DNA"/>
</dbReference>
<protein>
    <submittedName>
        <fullName evidence="1">Uncharacterized protein</fullName>
    </submittedName>
</protein>
<dbReference type="RefSeq" id="WP_106771799.1">
    <property type="nucleotide sequence ID" value="NZ_PXYK01000007.1"/>
</dbReference>
<evidence type="ECO:0000313" key="1">
    <source>
        <dbReference type="EMBL" id="PSJ61691.1"/>
    </source>
</evidence>
<evidence type="ECO:0000313" key="2">
    <source>
        <dbReference type="Proteomes" id="UP000241229"/>
    </source>
</evidence>
<accession>A0A2P7SH83</accession>
<organism evidence="1 2">
    <name type="scientific">Kumtagia ephedrae</name>
    <dbReference type="NCBI Taxonomy" id="2116701"/>
    <lineage>
        <taxon>Bacteria</taxon>
        <taxon>Pseudomonadati</taxon>
        <taxon>Pseudomonadota</taxon>
        <taxon>Alphaproteobacteria</taxon>
        <taxon>Hyphomicrobiales</taxon>
        <taxon>Phyllobacteriaceae</taxon>
        <taxon>Kumtagia</taxon>
    </lineage>
</organism>
<proteinExistence type="predicted"/>
<keyword evidence="2" id="KW-1185">Reference proteome</keyword>